<dbReference type="EMBL" id="CM034406">
    <property type="protein sequence ID" value="KAJ0173006.1"/>
    <property type="molecule type" value="Genomic_DNA"/>
</dbReference>
<sequence>MEILCALIHRHVLLLNGVRTVLKISSRSAVDLVHKIHGKNPNDSEPPVIVIHGLLGSKKNWESMCKRIALKANKSVIAVDVRNHGDSPSHSSHTYPDLASDISQLMSKLFLKKANIIGHSMGGRTAMVHALTEPEKVVSLVIVDISPIYRTGHLHEFISKLLDVMKTIDFNEVNNSNEARALAKDKIMASKLIENEESINFILMNIGKKSNNSFGWMCNINVLKEYFPVIASFPSEMTGKTYSGPALFVRGGNSTYLPPEDIVRIRDFFPKAEMIQVPNVGHNVHAEDAATFLDIVHIQIVKTGRAIEDPFDTNEETCDVSLLGQFTCTQDEEEEQGEEETEVLEYYESHGYISR</sequence>
<name>A0ACC1CNA3_9NEOP</name>
<accession>A0ACC1CNA3</accession>
<evidence type="ECO:0000313" key="1">
    <source>
        <dbReference type="EMBL" id="KAJ0173006.1"/>
    </source>
</evidence>
<organism evidence="1 2">
    <name type="scientific">Dendrolimus kikuchii</name>
    <dbReference type="NCBI Taxonomy" id="765133"/>
    <lineage>
        <taxon>Eukaryota</taxon>
        <taxon>Metazoa</taxon>
        <taxon>Ecdysozoa</taxon>
        <taxon>Arthropoda</taxon>
        <taxon>Hexapoda</taxon>
        <taxon>Insecta</taxon>
        <taxon>Pterygota</taxon>
        <taxon>Neoptera</taxon>
        <taxon>Endopterygota</taxon>
        <taxon>Lepidoptera</taxon>
        <taxon>Glossata</taxon>
        <taxon>Ditrysia</taxon>
        <taxon>Bombycoidea</taxon>
        <taxon>Lasiocampidae</taxon>
        <taxon>Dendrolimus</taxon>
    </lineage>
</organism>
<reference evidence="1 2" key="1">
    <citation type="journal article" date="2021" name="Front. Genet.">
        <title>Chromosome-Level Genome Assembly Reveals Significant Gene Expansion in the Toll and IMD Signaling Pathways of Dendrolimus kikuchii.</title>
        <authorList>
            <person name="Zhou J."/>
            <person name="Wu P."/>
            <person name="Xiong Z."/>
            <person name="Liu N."/>
            <person name="Zhao N."/>
            <person name="Ji M."/>
            <person name="Qiu Y."/>
            <person name="Yang B."/>
        </authorList>
    </citation>
    <scope>NUCLEOTIDE SEQUENCE [LARGE SCALE GENOMIC DNA]</scope>
    <source>
        <strain evidence="1">Ann1</strain>
    </source>
</reference>
<evidence type="ECO:0000313" key="2">
    <source>
        <dbReference type="Proteomes" id="UP000824533"/>
    </source>
</evidence>
<comment type="caution">
    <text evidence="1">The sequence shown here is derived from an EMBL/GenBank/DDBJ whole genome shotgun (WGS) entry which is preliminary data.</text>
</comment>
<protein>
    <submittedName>
        <fullName evidence="1">Uncharacterized protein</fullName>
    </submittedName>
</protein>
<proteinExistence type="predicted"/>
<keyword evidence="2" id="KW-1185">Reference proteome</keyword>
<dbReference type="Proteomes" id="UP000824533">
    <property type="component" value="Linkage Group LG20"/>
</dbReference>
<gene>
    <name evidence="1" type="ORF">K1T71_011182</name>
</gene>